<name>K2GAV6_9BACT</name>
<evidence type="ECO:0000313" key="2">
    <source>
        <dbReference type="EMBL" id="EKE27309.1"/>
    </source>
</evidence>
<dbReference type="PROSITE" id="PS51819">
    <property type="entry name" value="VOC"/>
    <property type="match status" value="1"/>
</dbReference>
<protein>
    <recommendedName>
        <fullName evidence="1">VOC domain-containing protein</fullName>
    </recommendedName>
</protein>
<comment type="caution">
    <text evidence="2">The sequence shown here is derived from an EMBL/GenBank/DDBJ whole genome shotgun (WGS) entry which is preliminary data.</text>
</comment>
<dbReference type="InterPro" id="IPR029068">
    <property type="entry name" value="Glyas_Bleomycin-R_OHBP_Dase"/>
</dbReference>
<dbReference type="AlphaFoldDB" id="K2GAV6"/>
<feature type="domain" description="VOC" evidence="1">
    <location>
        <begin position="6"/>
        <end position="124"/>
    </location>
</feature>
<dbReference type="SUPFAM" id="SSF54593">
    <property type="entry name" value="Glyoxalase/Bleomycin resistance protein/Dihydroxybiphenyl dioxygenase"/>
    <property type="match status" value="1"/>
</dbReference>
<accession>K2GAV6</accession>
<dbReference type="EMBL" id="AMFJ01000499">
    <property type="protein sequence ID" value="EKE27309.1"/>
    <property type="molecule type" value="Genomic_DNA"/>
</dbReference>
<proteinExistence type="predicted"/>
<dbReference type="Pfam" id="PF00903">
    <property type="entry name" value="Glyoxalase"/>
    <property type="match status" value="1"/>
</dbReference>
<evidence type="ECO:0000259" key="1">
    <source>
        <dbReference type="PROSITE" id="PS51819"/>
    </source>
</evidence>
<sequence>MYKATKINHVTILVKDKEKTEKFFTEILGLEKISVGESLWIKIGDQYVHISNNSGAPVSNTFYHFAIEYENLSDVIKGIIEKGIDVFDLDKEIRPISINSEFNKEGRQFFVRDYDGNLIELIDSGNKFFNPQ</sequence>
<dbReference type="Gene3D" id="3.10.180.10">
    <property type="entry name" value="2,3-Dihydroxybiphenyl 1,2-Dioxygenase, domain 1"/>
    <property type="match status" value="1"/>
</dbReference>
<dbReference type="InterPro" id="IPR037523">
    <property type="entry name" value="VOC_core"/>
</dbReference>
<dbReference type="InterPro" id="IPR004360">
    <property type="entry name" value="Glyas_Fos-R_dOase_dom"/>
</dbReference>
<gene>
    <name evidence="2" type="ORF">ACD_3C00225G0012</name>
</gene>
<reference evidence="2" key="1">
    <citation type="journal article" date="2012" name="Science">
        <title>Fermentation, hydrogen, and sulfur metabolism in multiple uncultivated bacterial phyla.</title>
        <authorList>
            <person name="Wrighton K.C."/>
            <person name="Thomas B.C."/>
            <person name="Sharon I."/>
            <person name="Miller C.S."/>
            <person name="Castelle C.J."/>
            <person name="VerBerkmoes N.C."/>
            <person name="Wilkins M.J."/>
            <person name="Hettich R.L."/>
            <person name="Lipton M.S."/>
            <person name="Williams K.H."/>
            <person name="Long P.E."/>
            <person name="Banfield J.F."/>
        </authorList>
    </citation>
    <scope>NUCLEOTIDE SEQUENCE [LARGE SCALE GENOMIC DNA]</scope>
</reference>
<organism evidence="2">
    <name type="scientific">uncultured bacterium</name>
    <name type="common">gcode 4</name>
    <dbReference type="NCBI Taxonomy" id="1234023"/>
    <lineage>
        <taxon>Bacteria</taxon>
        <taxon>environmental samples</taxon>
    </lineage>
</organism>